<dbReference type="PROSITE" id="PS51764">
    <property type="entry name" value="GH26"/>
    <property type="match status" value="1"/>
</dbReference>
<keyword evidence="3 4" id="KW-0326">Glycosidase</keyword>
<evidence type="ECO:0000256" key="3">
    <source>
        <dbReference type="ARBA" id="ARBA00023295"/>
    </source>
</evidence>
<accession>A0A194X6K8</accession>
<keyword evidence="7" id="KW-1185">Reference proteome</keyword>
<dbReference type="InterPro" id="IPR000805">
    <property type="entry name" value="Glyco_hydro_26"/>
</dbReference>
<dbReference type="SUPFAM" id="SSF51445">
    <property type="entry name" value="(Trans)glycosidases"/>
    <property type="match status" value="1"/>
</dbReference>
<sequence>MSNTTTDALAKKLSNPVGEKLGIKADSMISYKDIYLGFAPNYDPSVSMTSLNGSTGQKAATYNVYSQLTSANVNSGSYNGNDQYPTSDIIQSGAVLIASLMPTINWTDVTPGLCESVAEFFKNTFTSKGVTVWLRFAHEVNWYVVKGSGNNGNPEYPGGYNYAEYKTAWTNMYNAVKSDKKIFMYWCPNVDTSSEPVAPWWPGKDTVQLVGMDFYPVSTNLPTFKSAYGAFYDTYAKGYDLPFAIAETGTQTSSGTSPTTEAKETWLKAIINPASGFADYPLYCSCTWFEYGPPANSIDFYIVYQQSLETVKETISNTAAGS</sequence>
<dbReference type="EMBL" id="KQ947417">
    <property type="protein sequence ID" value="KUJ15821.1"/>
    <property type="molecule type" value="Genomic_DNA"/>
</dbReference>
<gene>
    <name evidence="6" type="ORF">LY89DRAFT_647838</name>
</gene>
<keyword evidence="2 4" id="KW-0378">Hydrolase</keyword>
<feature type="domain" description="GH26" evidence="5">
    <location>
        <begin position="4"/>
        <end position="313"/>
    </location>
</feature>
<evidence type="ECO:0000256" key="4">
    <source>
        <dbReference type="PROSITE-ProRule" id="PRU01100"/>
    </source>
</evidence>
<proteinExistence type="inferred from homology"/>
<dbReference type="AlphaFoldDB" id="A0A194X6K8"/>
<dbReference type="GeneID" id="28821702"/>
<evidence type="ECO:0000256" key="2">
    <source>
        <dbReference type="ARBA" id="ARBA00022801"/>
    </source>
</evidence>
<dbReference type="Proteomes" id="UP000070700">
    <property type="component" value="Unassembled WGS sequence"/>
</dbReference>
<protein>
    <submittedName>
        <fullName evidence="6">Glycoside hydrolase</fullName>
    </submittedName>
</protein>
<dbReference type="KEGG" id="psco:LY89DRAFT_647838"/>
<dbReference type="PANTHER" id="PTHR40079:SF6">
    <property type="entry name" value="GH26 DOMAIN-CONTAINING PROTEIN"/>
    <property type="match status" value="1"/>
</dbReference>
<dbReference type="Gene3D" id="3.20.20.80">
    <property type="entry name" value="Glycosidases"/>
    <property type="match status" value="1"/>
</dbReference>
<name>A0A194X6K8_MOLSC</name>
<dbReference type="PANTHER" id="PTHR40079">
    <property type="entry name" value="MANNAN ENDO-1,4-BETA-MANNOSIDASE E-RELATED"/>
    <property type="match status" value="1"/>
</dbReference>
<evidence type="ECO:0000256" key="1">
    <source>
        <dbReference type="ARBA" id="ARBA00007754"/>
    </source>
</evidence>
<dbReference type="OrthoDB" id="428177at2759"/>
<dbReference type="InterPro" id="IPR017853">
    <property type="entry name" value="GH"/>
</dbReference>
<evidence type="ECO:0000313" key="7">
    <source>
        <dbReference type="Proteomes" id="UP000070700"/>
    </source>
</evidence>
<dbReference type="RefSeq" id="XP_018070176.1">
    <property type="nucleotide sequence ID" value="XM_018211976.1"/>
</dbReference>
<dbReference type="InParanoid" id="A0A194X6K8"/>
<feature type="active site" description="Proton donor" evidence="4">
    <location>
        <position position="139"/>
    </location>
</feature>
<dbReference type="GO" id="GO:0016985">
    <property type="term" value="F:mannan endo-1,4-beta-mannosidase activity"/>
    <property type="evidence" value="ECO:0007669"/>
    <property type="project" value="InterPro"/>
</dbReference>
<dbReference type="InterPro" id="IPR022790">
    <property type="entry name" value="GH26_dom"/>
</dbReference>
<reference evidence="6 7" key="1">
    <citation type="submission" date="2015-10" db="EMBL/GenBank/DDBJ databases">
        <title>Full genome of DAOMC 229536 Phialocephala scopiformis, a fungal endophyte of spruce producing the potent anti-insectan compound rugulosin.</title>
        <authorList>
            <consortium name="DOE Joint Genome Institute"/>
            <person name="Walker A.K."/>
            <person name="Frasz S.L."/>
            <person name="Seifert K.A."/>
            <person name="Miller J.D."/>
            <person name="Mondo S.J."/>
            <person name="Labutti K."/>
            <person name="Lipzen A."/>
            <person name="Dockter R."/>
            <person name="Kennedy M."/>
            <person name="Grigoriev I.V."/>
            <person name="Spatafora J.W."/>
        </authorList>
    </citation>
    <scope>NUCLEOTIDE SEQUENCE [LARGE SCALE GENOMIC DNA]</scope>
    <source>
        <strain evidence="6 7">CBS 120377</strain>
    </source>
</reference>
<evidence type="ECO:0000313" key="6">
    <source>
        <dbReference type="EMBL" id="KUJ15821.1"/>
    </source>
</evidence>
<dbReference type="GO" id="GO:0006080">
    <property type="term" value="P:substituted mannan metabolic process"/>
    <property type="evidence" value="ECO:0007669"/>
    <property type="project" value="InterPro"/>
</dbReference>
<feature type="active site" description="Nucleophile" evidence="4">
    <location>
        <position position="247"/>
    </location>
</feature>
<evidence type="ECO:0000259" key="5">
    <source>
        <dbReference type="PROSITE" id="PS51764"/>
    </source>
</evidence>
<organism evidence="6 7">
    <name type="scientific">Mollisia scopiformis</name>
    <name type="common">Conifer needle endophyte fungus</name>
    <name type="synonym">Phialocephala scopiformis</name>
    <dbReference type="NCBI Taxonomy" id="149040"/>
    <lineage>
        <taxon>Eukaryota</taxon>
        <taxon>Fungi</taxon>
        <taxon>Dikarya</taxon>
        <taxon>Ascomycota</taxon>
        <taxon>Pezizomycotina</taxon>
        <taxon>Leotiomycetes</taxon>
        <taxon>Helotiales</taxon>
        <taxon>Mollisiaceae</taxon>
        <taxon>Mollisia</taxon>
    </lineage>
</organism>
<comment type="similarity">
    <text evidence="1 4">Belongs to the glycosyl hydrolase 26 family.</text>
</comment>